<gene>
    <name evidence="1" type="ORF">AAF712_005061</name>
</gene>
<keyword evidence="2" id="KW-1185">Reference proteome</keyword>
<reference evidence="1 2" key="1">
    <citation type="submission" date="2024-05" db="EMBL/GenBank/DDBJ databases">
        <title>A draft genome resource for the thread blight pathogen Marasmius tenuissimus strain MS-2.</title>
        <authorList>
            <person name="Yulfo-Soto G.E."/>
            <person name="Baruah I.K."/>
            <person name="Amoako-Attah I."/>
            <person name="Bukari Y."/>
            <person name="Meinhardt L.W."/>
            <person name="Bailey B.A."/>
            <person name="Cohen S.P."/>
        </authorList>
    </citation>
    <scope>NUCLEOTIDE SEQUENCE [LARGE SCALE GENOMIC DNA]</scope>
    <source>
        <strain evidence="1 2">MS-2</strain>
    </source>
</reference>
<evidence type="ECO:0000313" key="2">
    <source>
        <dbReference type="Proteomes" id="UP001437256"/>
    </source>
</evidence>
<dbReference type="Proteomes" id="UP001437256">
    <property type="component" value="Unassembled WGS sequence"/>
</dbReference>
<proteinExistence type="predicted"/>
<comment type="caution">
    <text evidence="1">The sequence shown here is derived from an EMBL/GenBank/DDBJ whole genome shotgun (WGS) entry which is preliminary data.</text>
</comment>
<sequence>MAQSTVPLPFTPNFFHEYSVVLDHPISQVFPILGTAEGHERVCRLSGLCAQFDLLEKDLVAIPQSSSLARSTVRTLPAASGDDGDTRKLPRQFFTMTESVPILFGLHHSQVHLSGTFTWDEEKKITLYETHADTGIDVWKLREFTEVEGGKTRKETVKGHSAHMESYHTLF</sequence>
<accession>A0ABR3A4H1</accession>
<name>A0ABR3A4H1_9AGAR</name>
<dbReference type="EMBL" id="JBBXMP010000022">
    <property type="protein sequence ID" value="KAL0067893.1"/>
    <property type="molecule type" value="Genomic_DNA"/>
</dbReference>
<protein>
    <submittedName>
        <fullName evidence="1">Uncharacterized protein</fullName>
    </submittedName>
</protein>
<evidence type="ECO:0000313" key="1">
    <source>
        <dbReference type="EMBL" id="KAL0067893.1"/>
    </source>
</evidence>
<organism evidence="1 2">
    <name type="scientific">Marasmius tenuissimus</name>
    <dbReference type="NCBI Taxonomy" id="585030"/>
    <lineage>
        <taxon>Eukaryota</taxon>
        <taxon>Fungi</taxon>
        <taxon>Dikarya</taxon>
        <taxon>Basidiomycota</taxon>
        <taxon>Agaricomycotina</taxon>
        <taxon>Agaricomycetes</taxon>
        <taxon>Agaricomycetidae</taxon>
        <taxon>Agaricales</taxon>
        <taxon>Marasmiineae</taxon>
        <taxon>Marasmiaceae</taxon>
        <taxon>Marasmius</taxon>
    </lineage>
</organism>